<name>A0A5J4Q450_9ZZZZ</name>
<sequence length="319" mass="37625">PKFEWKKRYAYKRGKICYIPSERNLVSAINNWFEVKFKDNNIRNFMIEWSDARKSYNKEQPLSVLDLSTKYYYDDKVERDLVTMESGATLELTDTSSGLQSVIPLEVVSEYLTAYIYKEGRDANLSVTNKGINKSLEDKIYYELFIDHPLNLLTPTSYLKGGETLRLFKTSSDIDKYEQLLRQFLNVHYTRLYIEEAEQNIFPATQRAIVYHLLQLMNSKEEHSLFLTTHSPYVLYALNNCIMAHLVKDTMPMEEQQKLKCYNSRISPQLVSVYEIQEGTLKPIQTQNGTIGKHYFNRITNEIMDEYYNMLEYWGDNKE</sequence>
<evidence type="ECO:0008006" key="2">
    <source>
        <dbReference type="Google" id="ProtNLM"/>
    </source>
</evidence>
<accession>A0A5J4Q450</accession>
<feature type="non-terminal residue" evidence="1">
    <location>
        <position position="1"/>
    </location>
</feature>
<evidence type="ECO:0000313" key="1">
    <source>
        <dbReference type="EMBL" id="KAA6316292.1"/>
    </source>
</evidence>
<organism evidence="1">
    <name type="scientific">termite gut metagenome</name>
    <dbReference type="NCBI Taxonomy" id="433724"/>
    <lineage>
        <taxon>unclassified sequences</taxon>
        <taxon>metagenomes</taxon>
        <taxon>organismal metagenomes</taxon>
    </lineage>
</organism>
<protein>
    <recommendedName>
        <fullName evidence="2">ATPase AAA-type core domain-containing protein</fullName>
    </recommendedName>
</protein>
<proteinExistence type="predicted"/>
<dbReference type="AlphaFoldDB" id="A0A5J4Q450"/>
<comment type="caution">
    <text evidence="1">The sequence shown here is derived from an EMBL/GenBank/DDBJ whole genome shotgun (WGS) entry which is preliminary data.</text>
</comment>
<gene>
    <name evidence="1" type="ORF">EZS27_033376</name>
</gene>
<reference evidence="1" key="1">
    <citation type="submission" date="2019-03" db="EMBL/GenBank/DDBJ databases">
        <title>Single cell metagenomics reveals metabolic interactions within the superorganism composed of flagellate Streblomastix strix and complex community of Bacteroidetes bacteria on its surface.</title>
        <authorList>
            <person name="Treitli S.C."/>
            <person name="Kolisko M."/>
            <person name="Husnik F."/>
            <person name="Keeling P."/>
            <person name="Hampl V."/>
        </authorList>
    </citation>
    <scope>NUCLEOTIDE SEQUENCE</scope>
    <source>
        <strain evidence="1">STM</strain>
    </source>
</reference>
<dbReference type="EMBL" id="SNRY01004932">
    <property type="protein sequence ID" value="KAA6316292.1"/>
    <property type="molecule type" value="Genomic_DNA"/>
</dbReference>